<keyword evidence="3 9" id="KW-0489">Methyltransferase</keyword>
<keyword evidence="4 9" id="KW-0808">Transferase</keyword>
<name>A0A9D2I608_9FIRM</name>
<comment type="pathway">
    <text evidence="7 9">tRNA modification; N(7)-methylguanine-tRNA biosynthesis.</text>
</comment>
<feature type="binding site" evidence="9">
    <location>
        <position position="117"/>
    </location>
    <ligand>
        <name>S-adenosyl-L-methionine</name>
        <dbReference type="ChEBI" id="CHEBI:59789"/>
    </ligand>
</feature>
<comment type="caution">
    <text evidence="10">The sequence shown here is derived from an EMBL/GenBank/DDBJ whole genome shotgun (WGS) entry which is preliminary data.</text>
</comment>
<evidence type="ECO:0000256" key="7">
    <source>
        <dbReference type="ARBA" id="ARBA00060552"/>
    </source>
</evidence>
<sequence length="228" mass="26303">MRLKNVPGSREAIAESRFVIHDPQEHAGNWAEVFGRTAPLHIEIGMGKGRFLMEMAALHPDIDYVGIEKYSSVLIRAVQKMEEKELSNVRFIRMDAEEITEVFGAGEVDRIYLNFSDPWPKDRHAKRRLPSRQFLARYEKILKPEGKIEFKTDNRPLFDFALEELEPAGWQAEEVTYDLHSDERLMKGNVMTEYEARFSAAGNPICKYIIRKKTGQTADRRPARSECG</sequence>
<feature type="binding site" evidence="9">
    <location>
        <position position="153"/>
    </location>
    <ligand>
        <name>substrate</name>
    </ligand>
</feature>
<accession>A0A9D2I608</accession>
<dbReference type="NCBIfam" id="TIGR00091">
    <property type="entry name" value="tRNA (guanosine(46)-N7)-methyltransferase TrmB"/>
    <property type="match status" value="1"/>
</dbReference>
<dbReference type="CDD" id="cd02440">
    <property type="entry name" value="AdoMet_MTases"/>
    <property type="match status" value="1"/>
</dbReference>
<evidence type="ECO:0000256" key="9">
    <source>
        <dbReference type="HAMAP-Rule" id="MF_01057"/>
    </source>
</evidence>
<dbReference type="EMBL" id="DWYY01000075">
    <property type="protein sequence ID" value="HJA92912.1"/>
    <property type="molecule type" value="Genomic_DNA"/>
</dbReference>
<comment type="similarity">
    <text evidence="8 9">Belongs to the class I-like SAM-binding methyltransferase superfamily. TrmB family.</text>
</comment>
<comment type="function">
    <text evidence="2 9">Catalyzes the formation of N(7)-methylguanine at position 46 (m7G46) in tRNA.</text>
</comment>
<dbReference type="PANTHER" id="PTHR23417">
    <property type="entry name" value="3-DEOXY-D-MANNO-OCTULOSONIC-ACID TRANSFERASE/TRNA GUANINE-N 7 - -METHYLTRANSFERASE"/>
    <property type="match status" value="1"/>
</dbReference>
<evidence type="ECO:0000256" key="1">
    <source>
        <dbReference type="ARBA" id="ARBA00000142"/>
    </source>
</evidence>
<keyword evidence="6 9" id="KW-0819">tRNA processing</keyword>
<dbReference type="Gene3D" id="3.40.50.150">
    <property type="entry name" value="Vaccinia Virus protein VP39"/>
    <property type="match status" value="1"/>
</dbReference>
<evidence type="ECO:0000256" key="4">
    <source>
        <dbReference type="ARBA" id="ARBA00022679"/>
    </source>
</evidence>
<dbReference type="PROSITE" id="PS51625">
    <property type="entry name" value="SAM_MT_TRMB"/>
    <property type="match status" value="1"/>
</dbReference>
<evidence type="ECO:0000256" key="5">
    <source>
        <dbReference type="ARBA" id="ARBA00022691"/>
    </source>
</evidence>
<dbReference type="AlphaFoldDB" id="A0A9D2I608"/>
<feature type="binding site" evidence="9">
    <location>
        <begin position="192"/>
        <end position="195"/>
    </location>
    <ligand>
        <name>substrate</name>
    </ligand>
</feature>
<dbReference type="GO" id="GO:0043527">
    <property type="term" value="C:tRNA methyltransferase complex"/>
    <property type="evidence" value="ECO:0007669"/>
    <property type="project" value="TreeGrafter"/>
</dbReference>
<proteinExistence type="inferred from homology"/>
<dbReference type="EC" id="2.1.1.33" evidence="9"/>
<evidence type="ECO:0000256" key="2">
    <source>
        <dbReference type="ARBA" id="ARBA00003015"/>
    </source>
</evidence>
<dbReference type="GO" id="GO:0008176">
    <property type="term" value="F:tRNA (guanine(46)-N7)-methyltransferase activity"/>
    <property type="evidence" value="ECO:0007669"/>
    <property type="project" value="UniProtKB-UniRule"/>
</dbReference>
<evidence type="ECO:0000313" key="10">
    <source>
        <dbReference type="EMBL" id="HJA92912.1"/>
    </source>
</evidence>
<feature type="binding site" evidence="9">
    <location>
        <position position="121"/>
    </location>
    <ligand>
        <name>substrate</name>
    </ligand>
</feature>
<organism evidence="10 11">
    <name type="scientific">Candidatus Eisenbergiella merdipullorum</name>
    <dbReference type="NCBI Taxonomy" id="2838553"/>
    <lineage>
        <taxon>Bacteria</taxon>
        <taxon>Bacillati</taxon>
        <taxon>Bacillota</taxon>
        <taxon>Clostridia</taxon>
        <taxon>Lachnospirales</taxon>
        <taxon>Lachnospiraceae</taxon>
        <taxon>Eisenbergiella</taxon>
    </lineage>
</organism>
<feature type="binding site" evidence="9">
    <location>
        <position position="95"/>
    </location>
    <ligand>
        <name>S-adenosyl-L-methionine</name>
        <dbReference type="ChEBI" id="CHEBI:59789"/>
    </ligand>
</feature>
<feature type="binding site" evidence="9">
    <location>
        <position position="68"/>
    </location>
    <ligand>
        <name>S-adenosyl-L-methionine</name>
        <dbReference type="ChEBI" id="CHEBI:59789"/>
    </ligand>
</feature>
<comment type="catalytic activity">
    <reaction evidence="1 9">
        <text>guanosine(46) in tRNA + S-adenosyl-L-methionine = N(7)-methylguanosine(46) in tRNA + S-adenosyl-L-homocysteine</text>
        <dbReference type="Rhea" id="RHEA:42708"/>
        <dbReference type="Rhea" id="RHEA-COMP:10188"/>
        <dbReference type="Rhea" id="RHEA-COMP:10189"/>
        <dbReference type="ChEBI" id="CHEBI:57856"/>
        <dbReference type="ChEBI" id="CHEBI:59789"/>
        <dbReference type="ChEBI" id="CHEBI:74269"/>
        <dbReference type="ChEBI" id="CHEBI:74480"/>
        <dbReference type="EC" id="2.1.1.33"/>
    </reaction>
</comment>
<dbReference type="NCBIfam" id="NF001080">
    <property type="entry name" value="PRK00121.2-2"/>
    <property type="match status" value="1"/>
</dbReference>
<dbReference type="InterPro" id="IPR029063">
    <property type="entry name" value="SAM-dependent_MTases_sf"/>
</dbReference>
<dbReference type="InterPro" id="IPR003358">
    <property type="entry name" value="tRNA_(Gua-N-7)_MeTrfase_Trmb"/>
</dbReference>
<dbReference type="InterPro" id="IPR055361">
    <property type="entry name" value="tRNA_methyltr_TrmB_bact"/>
</dbReference>
<evidence type="ECO:0000256" key="3">
    <source>
        <dbReference type="ARBA" id="ARBA00022603"/>
    </source>
</evidence>
<protein>
    <recommendedName>
        <fullName evidence="9">tRNA (guanine-N(7)-)-methyltransferase</fullName>
        <ecNumber evidence="9">2.1.1.33</ecNumber>
    </recommendedName>
    <alternativeName>
        <fullName evidence="9">tRNA (guanine(46)-N(7))-methyltransferase</fullName>
    </alternativeName>
    <alternativeName>
        <fullName evidence="9">tRNA(m7G46)-methyltransferase</fullName>
    </alternativeName>
</protein>
<feature type="binding site" evidence="9">
    <location>
        <position position="43"/>
    </location>
    <ligand>
        <name>S-adenosyl-L-methionine</name>
        <dbReference type="ChEBI" id="CHEBI:59789"/>
    </ligand>
</feature>
<dbReference type="PANTHER" id="PTHR23417:SF14">
    <property type="entry name" value="PENTACOTRIPEPTIDE-REPEAT REGION OF PRORP DOMAIN-CONTAINING PROTEIN"/>
    <property type="match status" value="1"/>
</dbReference>
<evidence type="ECO:0000313" key="11">
    <source>
        <dbReference type="Proteomes" id="UP000886858"/>
    </source>
</evidence>
<dbReference type="HAMAP" id="MF_01057">
    <property type="entry name" value="tRNA_methyltr_TrmB"/>
    <property type="match status" value="1"/>
</dbReference>
<dbReference type="SUPFAM" id="SSF53335">
    <property type="entry name" value="S-adenosyl-L-methionine-dependent methyltransferases"/>
    <property type="match status" value="1"/>
</dbReference>
<reference evidence="10" key="1">
    <citation type="journal article" date="2021" name="PeerJ">
        <title>Extensive microbial diversity within the chicken gut microbiome revealed by metagenomics and culture.</title>
        <authorList>
            <person name="Gilroy R."/>
            <person name="Ravi A."/>
            <person name="Getino M."/>
            <person name="Pursley I."/>
            <person name="Horton D.L."/>
            <person name="Alikhan N.F."/>
            <person name="Baker D."/>
            <person name="Gharbi K."/>
            <person name="Hall N."/>
            <person name="Watson M."/>
            <person name="Adriaenssens E.M."/>
            <person name="Foster-Nyarko E."/>
            <person name="Jarju S."/>
            <person name="Secka A."/>
            <person name="Antonio M."/>
            <person name="Oren A."/>
            <person name="Chaudhuri R.R."/>
            <person name="La Ragione R."/>
            <person name="Hildebrand F."/>
            <person name="Pallen M.J."/>
        </authorList>
    </citation>
    <scope>NUCLEOTIDE SEQUENCE</scope>
    <source>
        <strain evidence="10">CHK179-7159</strain>
    </source>
</reference>
<gene>
    <name evidence="9 10" type="primary">trmB</name>
    <name evidence="10" type="ORF">H9717_07320</name>
</gene>
<reference evidence="10" key="2">
    <citation type="submission" date="2021-04" db="EMBL/GenBank/DDBJ databases">
        <authorList>
            <person name="Gilroy R."/>
        </authorList>
    </citation>
    <scope>NUCLEOTIDE SEQUENCE</scope>
    <source>
        <strain evidence="10">CHK179-7159</strain>
    </source>
</reference>
<evidence type="ECO:0000256" key="8">
    <source>
        <dbReference type="ARBA" id="ARBA00060767"/>
    </source>
</evidence>
<dbReference type="FunFam" id="3.40.50.150:FF:000035">
    <property type="entry name" value="tRNA (guanine-N(7)-)-methyltransferase"/>
    <property type="match status" value="1"/>
</dbReference>
<keyword evidence="5 9" id="KW-0949">S-adenosyl-L-methionine</keyword>
<dbReference type="Pfam" id="PF02390">
    <property type="entry name" value="Methyltransf_4"/>
    <property type="match status" value="1"/>
</dbReference>
<dbReference type="Proteomes" id="UP000886858">
    <property type="component" value="Unassembled WGS sequence"/>
</dbReference>
<comment type="caution">
    <text evidence="9">Lacks conserved residue(s) required for the propagation of feature annotation.</text>
</comment>
<evidence type="ECO:0000256" key="6">
    <source>
        <dbReference type="ARBA" id="ARBA00022694"/>
    </source>
</evidence>